<dbReference type="InterPro" id="IPR011320">
    <property type="entry name" value="RNase_H1_N"/>
</dbReference>
<accession>A0A367K5G1</accession>
<dbReference type="InterPro" id="IPR050092">
    <property type="entry name" value="RNase_H"/>
</dbReference>
<dbReference type="PROSITE" id="PS50879">
    <property type="entry name" value="RNASE_H_1"/>
    <property type="match status" value="1"/>
</dbReference>
<comment type="similarity">
    <text evidence="3 10">Belongs to the RNase H family.</text>
</comment>
<comment type="function">
    <text evidence="10">Endonuclease that specifically degrades the RNA of RNA-DNA hybrids.</text>
</comment>
<evidence type="ECO:0000313" key="13">
    <source>
        <dbReference type="EMBL" id="RCH97408.1"/>
    </source>
</evidence>
<dbReference type="GO" id="GO:0043137">
    <property type="term" value="P:DNA replication, removal of RNA primer"/>
    <property type="evidence" value="ECO:0007669"/>
    <property type="project" value="TreeGrafter"/>
</dbReference>
<dbReference type="PANTHER" id="PTHR10642">
    <property type="entry name" value="RIBONUCLEASE H1"/>
    <property type="match status" value="1"/>
</dbReference>
<feature type="domain" description="RNase H type-1" evidence="12">
    <location>
        <begin position="128"/>
        <end position="275"/>
    </location>
</feature>
<dbReference type="FunFam" id="3.40.970.10:FF:000001">
    <property type="entry name" value="Ribonuclease H1"/>
    <property type="match status" value="1"/>
</dbReference>
<dbReference type="EMBL" id="PJQL01000280">
    <property type="protein sequence ID" value="RCH97408.1"/>
    <property type="molecule type" value="Genomic_DNA"/>
</dbReference>
<evidence type="ECO:0000256" key="3">
    <source>
        <dbReference type="ARBA" id="ARBA00005300"/>
    </source>
</evidence>
<dbReference type="InterPro" id="IPR036397">
    <property type="entry name" value="RNaseH_sf"/>
</dbReference>
<dbReference type="Gene3D" id="3.40.970.10">
    <property type="entry name" value="Ribonuclease H1, N-terminal domain"/>
    <property type="match status" value="1"/>
</dbReference>
<proteinExistence type="inferred from homology"/>
<dbReference type="STRING" id="86630.A0A367K5G1"/>
<evidence type="ECO:0000256" key="10">
    <source>
        <dbReference type="PIRNR" id="PIRNR036852"/>
    </source>
</evidence>
<name>A0A367K5G1_RHIAZ</name>
<feature type="compositionally biased region" description="Low complexity" evidence="11">
    <location>
        <begin position="51"/>
        <end position="94"/>
    </location>
</feature>
<dbReference type="InterPro" id="IPR002156">
    <property type="entry name" value="RNaseH_domain"/>
</dbReference>
<protein>
    <recommendedName>
        <fullName evidence="4 10">Ribonuclease H</fullName>
        <shortName evidence="10">RNase H</shortName>
        <ecNumber evidence="4 10">3.1.26.4</ecNumber>
    </recommendedName>
</protein>
<reference evidence="13 14" key="1">
    <citation type="journal article" date="2018" name="G3 (Bethesda)">
        <title>Phylogenetic and Phylogenomic Definition of Rhizopus Species.</title>
        <authorList>
            <person name="Gryganskyi A.P."/>
            <person name="Golan J."/>
            <person name="Dolatabadi S."/>
            <person name="Mondo S."/>
            <person name="Robb S."/>
            <person name="Idnurm A."/>
            <person name="Muszewska A."/>
            <person name="Steczkiewicz K."/>
            <person name="Masonjones S."/>
            <person name="Liao H.L."/>
            <person name="Gajdeczka M.T."/>
            <person name="Anike F."/>
            <person name="Vuek A."/>
            <person name="Anishchenko I.M."/>
            <person name="Voigt K."/>
            <person name="de Hoog G.S."/>
            <person name="Smith M.E."/>
            <person name="Heitman J."/>
            <person name="Vilgalys R."/>
            <person name="Stajich J.E."/>
        </authorList>
    </citation>
    <scope>NUCLEOTIDE SEQUENCE [LARGE SCALE GENOMIC DNA]</scope>
    <source>
        <strain evidence="13 14">CBS 357.93</strain>
    </source>
</reference>
<dbReference type="EC" id="3.1.26.4" evidence="4 10"/>
<keyword evidence="8 10" id="KW-0378">Hydrolase</keyword>
<evidence type="ECO:0000256" key="9">
    <source>
        <dbReference type="ARBA" id="ARBA00022842"/>
    </source>
</evidence>
<keyword evidence="7 10" id="KW-0255">Endonuclease</keyword>
<organism evidence="13 14">
    <name type="scientific">Rhizopus azygosporus</name>
    <name type="common">Rhizopus microsporus var. azygosporus</name>
    <dbReference type="NCBI Taxonomy" id="86630"/>
    <lineage>
        <taxon>Eukaryota</taxon>
        <taxon>Fungi</taxon>
        <taxon>Fungi incertae sedis</taxon>
        <taxon>Mucoromycota</taxon>
        <taxon>Mucoromycotina</taxon>
        <taxon>Mucoromycetes</taxon>
        <taxon>Mucorales</taxon>
        <taxon>Mucorineae</taxon>
        <taxon>Rhizopodaceae</taxon>
        <taxon>Rhizopus</taxon>
    </lineage>
</organism>
<comment type="cofactor">
    <cofactor evidence="2 10">
        <name>Mg(2+)</name>
        <dbReference type="ChEBI" id="CHEBI:18420"/>
    </cofactor>
</comment>
<dbReference type="PANTHER" id="PTHR10642:SF26">
    <property type="entry name" value="RIBONUCLEASE H1"/>
    <property type="match status" value="1"/>
</dbReference>
<evidence type="ECO:0000256" key="5">
    <source>
        <dbReference type="ARBA" id="ARBA00022722"/>
    </source>
</evidence>
<dbReference type="FunFam" id="3.30.420.10:FF:000115">
    <property type="entry name" value="Ribonuclease H"/>
    <property type="match status" value="1"/>
</dbReference>
<evidence type="ECO:0000256" key="11">
    <source>
        <dbReference type="SAM" id="MobiDB-lite"/>
    </source>
</evidence>
<dbReference type="InterPro" id="IPR009027">
    <property type="entry name" value="Ribosomal_bL9/RNase_H1_N"/>
</dbReference>
<dbReference type="OrthoDB" id="128665at2759"/>
<evidence type="ECO:0000256" key="2">
    <source>
        <dbReference type="ARBA" id="ARBA00001946"/>
    </source>
</evidence>
<dbReference type="GO" id="GO:0004523">
    <property type="term" value="F:RNA-DNA hybrid ribonuclease activity"/>
    <property type="evidence" value="ECO:0007669"/>
    <property type="project" value="UniProtKB-UniRule"/>
</dbReference>
<dbReference type="CDD" id="cd09280">
    <property type="entry name" value="RNase_HI_eukaryote_like"/>
    <property type="match status" value="1"/>
</dbReference>
<dbReference type="InterPro" id="IPR012337">
    <property type="entry name" value="RNaseH-like_sf"/>
</dbReference>
<dbReference type="Pfam" id="PF00075">
    <property type="entry name" value="RNase_H"/>
    <property type="match status" value="1"/>
</dbReference>
<dbReference type="AlphaFoldDB" id="A0A367K5G1"/>
<feature type="compositionally biased region" description="Polar residues" evidence="11">
    <location>
        <begin position="107"/>
        <end position="126"/>
    </location>
</feature>
<dbReference type="PIRSF" id="PIRSF036852">
    <property type="entry name" value="Ribonuclease_H1_euk"/>
    <property type="match status" value="1"/>
</dbReference>
<keyword evidence="14" id="KW-1185">Reference proteome</keyword>
<dbReference type="SUPFAM" id="SSF55658">
    <property type="entry name" value="L9 N-domain-like"/>
    <property type="match status" value="1"/>
</dbReference>
<feature type="region of interest" description="Disordered" evidence="11">
    <location>
        <begin position="50"/>
        <end position="129"/>
    </location>
</feature>
<dbReference type="Pfam" id="PF01693">
    <property type="entry name" value="Cauli_VI"/>
    <property type="match status" value="1"/>
</dbReference>
<sequence length="278" mass="31241">MGGYYAVRVGRRQGIYKSWSDCKEQVLGVSGAKFKKFNSLEEAQAFVDADNSSYSQPSYSRSSSFRPNYSHSNDSGYNYSRSNSRPNDSNSYSRSTDRYEEEDVYSTPRNTQSQTCQRYSPYASQRTHSRKTVVYTDGASAGNGQTGARAGYGVYWGDNDPRNLSRPLEGTRQTNQRAEATAVMRALEQSVADEPLEIRTDSQYVIKAINQWSRNWKNNGWKSSKGTPVENRDLLEKIIDMIDHRKAPVEVVYVPGHSGEEGNEKADRLAVAGAKRTC</sequence>
<dbReference type="InterPro" id="IPR017067">
    <property type="entry name" value="RNase_H1_euk"/>
</dbReference>
<dbReference type="Gene3D" id="3.30.420.10">
    <property type="entry name" value="Ribonuclease H-like superfamily/Ribonuclease H"/>
    <property type="match status" value="1"/>
</dbReference>
<dbReference type="SUPFAM" id="SSF53098">
    <property type="entry name" value="Ribonuclease H-like"/>
    <property type="match status" value="1"/>
</dbReference>
<evidence type="ECO:0000256" key="1">
    <source>
        <dbReference type="ARBA" id="ARBA00000077"/>
    </source>
</evidence>
<dbReference type="Proteomes" id="UP000252139">
    <property type="component" value="Unassembled WGS sequence"/>
</dbReference>
<keyword evidence="5 10" id="KW-0540">Nuclease</keyword>
<comment type="caution">
    <text evidence="13">The sequence shown here is derived from an EMBL/GenBank/DDBJ whole genome shotgun (WGS) entry which is preliminary data.</text>
</comment>
<evidence type="ECO:0000256" key="4">
    <source>
        <dbReference type="ARBA" id="ARBA00012180"/>
    </source>
</evidence>
<gene>
    <name evidence="13" type="ORF">CU097_013324</name>
</gene>
<evidence type="ECO:0000313" key="14">
    <source>
        <dbReference type="Proteomes" id="UP000252139"/>
    </source>
</evidence>
<evidence type="ECO:0000256" key="8">
    <source>
        <dbReference type="ARBA" id="ARBA00022801"/>
    </source>
</evidence>
<evidence type="ECO:0000259" key="12">
    <source>
        <dbReference type="PROSITE" id="PS50879"/>
    </source>
</evidence>
<dbReference type="GO" id="GO:0000287">
    <property type="term" value="F:magnesium ion binding"/>
    <property type="evidence" value="ECO:0007669"/>
    <property type="project" value="UniProtKB-UniRule"/>
</dbReference>
<evidence type="ECO:0000256" key="7">
    <source>
        <dbReference type="ARBA" id="ARBA00022759"/>
    </source>
</evidence>
<dbReference type="GO" id="GO:0003676">
    <property type="term" value="F:nucleic acid binding"/>
    <property type="evidence" value="ECO:0007669"/>
    <property type="project" value="UniProtKB-UniRule"/>
</dbReference>
<keyword evidence="6 10" id="KW-0479">Metal-binding</keyword>
<dbReference type="InterPro" id="IPR037056">
    <property type="entry name" value="RNase_H1_N_sf"/>
</dbReference>
<keyword evidence="9 10" id="KW-0460">Magnesium</keyword>
<comment type="catalytic activity">
    <reaction evidence="1 10">
        <text>Endonucleolytic cleavage to 5'-phosphomonoester.</text>
        <dbReference type="EC" id="3.1.26.4"/>
    </reaction>
</comment>
<evidence type="ECO:0000256" key="6">
    <source>
        <dbReference type="ARBA" id="ARBA00022723"/>
    </source>
</evidence>